<evidence type="ECO:0000256" key="5">
    <source>
        <dbReference type="ARBA" id="ARBA00022806"/>
    </source>
</evidence>
<dbReference type="PANTHER" id="PTHR36498:SF1">
    <property type="entry name" value="TATA-BINDING PROTEIN-ASSOCIATED FACTOR 172"/>
    <property type="match status" value="1"/>
</dbReference>
<name>A0ABP1G127_9CHLO</name>
<keyword evidence="4" id="KW-0378">Hydrolase</keyword>
<evidence type="ECO:0000259" key="12">
    <source>
        <dbReference type="PROSITE" id="PS51194"/>
    </source>
</evidence>
<dbReference type="Gene3D" id="1.20.120.850">
    <property type="entry name" value="SWI2/SNF2 ATPases, N-terminal domain"/>
    <property type="match status" value="1"/>
</dbReference>
<feature type="region of interest" description="Disordered" evidence="10">
    <location>
        <begin position="957"/>
        <end position="981"/>
    </location>
</feature>
<keyword evidence="3" id="KW-0547">Nucleotide-binding</keyword>
<dbReference type="Gene3D" id="3.40.50.300">
    <property type="entry name" value="P-loop containing nucleotide triphosphate hydrolases"/>
    <property type="match status" value="1"/>
</dbReference>
<keyword evidence="2" id="KW-0677">Repeat</keyword>
<dbReference type="InterPro" id="IPR049730">
    <property type="entry name" value="SNF2/RAD54-like_C"/>
</dbReference>
<keyword evidence="6" id="KW-0067">ATP-binding</keyword>
<feature type="repeat" description="HEAT" evidence="9">
    <location>
        <begin position="445"/>
        <end position="482"/>
    </location>
</feature>
<evidence type="ECO:0000256" key="6">
    <source>
        <dbReference type="ARBA" id="ARBA00022840"/>
    </source>
</evidence>
<dbReference type="InterPro" id="IPR011989">
    <property type="entry name" value="ARM-like"/>
</dbReference>
<organism evidence="13 14">
    <name type="scientific">Coccomyxa viridis</name>
    <dbReference type="NCBI Taxonomy" id="1274662"/>
    <lineage>
        <taxon>Eukaryota</taxon>
        <taxon>Viridiplantae</taxon>
        <taxon>Chlorophyta</taxon>
        <taxon>core chlorophytes</taxon>
        <taxon>Trebouxiophyceae</taxon>
        <taxon>Trebouxiophyceae incertae sedis</taxon>
        <taxon>Coccomyxaceae</taxon>
        <taxon>Coccomyxa</taxon>
    </lineage>
</organism>
<dbReference type="InterPro" id="IPR027417">
    <property type="entry name" value="P-loop_NTPase"/>
</dbReference>
<dbReference type="SUPFAM" id="SSF48371">
    <property type="entry name" value="ARM repeat"/>
    <property type="match status" value="1"/>
</dbReference>
<dbReference type="PROSITE" id="PS51194">
    <property type="entry name" value="HELICASE_CTER"/>
    <property type="match status" value="1"/>
</dbReference>
<feature type="domain" description="Helicase C-terminal" evidence="12">
    <location>
        <begin position="1595"/>
        <end position="1750"/>
    </location>
</feature>
<dbReference type="Pfam" id="PF00176">
    <property type="entry name" value="SNF2-rel_dom"/>
    <property type="match status" value="1"/>
</dbReference>
<dbReference type="InterPro" id="IPR014001">
    <property type="entry name" value="Helicase_ATP-bd"/>
</dbReference>
<reference evidence="13 14" key="1">
    <citation type="submission" date="2024-06" db="EMBL/GenBank/DDBJ databases">
        <authorList>
            <person name="Kraege A."/>
            <person name="Thomma B."/>
        </authorList>
    </citation>
    <scope>NUCLEOTIDE SEQUENCE [LARGE SCALE GENOMIC DNA]</scope>
</reference>
<dbReference type="InterPro" id="IPR044078">
    <property type="entry name" value="Mot1_ATP-bd"/>
</dbReference>
<evidence type="ECO:0000256" key="8">
    <source>
        <dbReference type="ARBA" id="ARBA00023242"/>
    </source>
</evidence>
<keyword evidence="5" id="KW-0347">Helicase</keyword>
<dbReference type="Pfam" id="PF00271">
    <property type="entry name" value="Helicase_C"/>
    <property type="match status" value="1"/>
</dbReference>
<gene>
    <name evidence="13" type="primary">g7743</name>
    <name evidence="13" type="ORF">VP750_LOCUS6628</name>
</gene>
<dbReference type="Proteomes" id="UP001497392">
    <property type="component" value="Unassembled WGS sequence"/>
</dbReference>
<dbReference type="EMBL" id="CAXHTA020000012">
    <property type="protein sequence ID" value="CAL5224969.1"/>
    <property type="molecule type" value="Genomic_DNA"/>
</dbReference>
<proteinExistence type="predicted"/>
<evidence type="ECO:0000256" key="10">
    <source>
        <dbReference type="SAM" id="MobiDB-lite"/>
    </source>
</evidence>
<accession>A0ABP1G127</accession>
<dbReference type="SUPFAM" id="SSF52540">
    <property type="entry name" value="P-loop containing nucleoside triphosphate hydrolases"/>
    <property type="match status" value="2"/>
</dbReference>
<sequence length="1827" mass="193390">MSSGSASRLDKLLHLIEGGATSAICKAAAQQVANTARSHPQQLPSLLLKVQPLLQHARWETRAAASECIGLMAQHAQHPTAAQIQPAHAGDSLDPFQQVKLDVGTGEDLLTLEGFSMEQVLLNGTPLLASGGQEYDGRGDDAEVMPAQRLAKQRKSLKRQLGLDQAGMDQLVDTDDLIKEEDLVTSGSVKSPAQAGQKDAASLISDMTGLSARERNQMKRELKRKGSSLKTALSGKRAKPDPSVMETPKEDPVAAARAAEAAWDAIQAGAWPFQDLCDSLCADLVSPQWEARHGAAMALREVLRSHACSAAVQAPLSAEPSGWLVPGGTGTGGLGTVTAQDAAAAAGANSAWLEDCSARLLCVLALDRFGDYVSDKVVAPVRETAAQALGSAARGLSGGSLQVLVRHLTALVDQKEWGVRLAGLLGIKYVLAARLDQAGALLPAVLPAVLTGLKDREDDVKAVSAEALLPVTSLLAQQRGQAASEVEDALWSLLLDVDDLSISTGSAMELLARLHALLPRDQTSSSARVRRLWPFLRHNLASVRTAAIELLTGLVGGPVTGGDKAPEALHWGHFLVREALRMVYQNILLESRPTILAKSKAAWIALVKATPVEALTSAVSKELVGTFFLLGGAPSGQALPPQLMCTQDLSNQSAAGPGNDARRSRADQDNCSPARLYLGGLADGNTASAARQAAGEALAVAALRLGTGNASNAVVHALLQHMEAANASLRMLCAFVAMHIAIEARSGNLPAQHPQMQAIVEKVGHVLVMPASAVTSSGAVVYQEAEPYQAELRQHAKAFLRALQQAGFSLAGVLNGIPEEQYILGLTSETCAGLAGVVTAELATSHPQLGAAQCKLQSSCAALASVEGFLHTSVTAALAAALVQLGHVPAKLNTVIQPLVGGLRREGDAVVREAVAAAVAHLVILCTDRNPSPNDRIARNICAMMCGDPAQQLAQQGAASAAAGDEPASWDLPASQSAESNARKGAEAALVAMVRQSGPALVTKLPRLWERMSGPLLEPSSAAATPPASAPPAQAAAEAQVLWECLQILKVTGPAMHASLTPQLLSLLPGLVGCCWHGHEGVHQAAAYSAEALACAKPGNVLPPLLRELMPALCVQDAKPGALHMIERLLSTLGMRMVPYLNLLVVPIMGLTSDSAPAVRASATSAFAAAVALLPLALGIAPPKGLDEQQVTAWHRDAAFLAQLLDNSKVDDFKLPMEIQGELRPYQRAGISWLAFLRRCGLHGVLADEMGLGKTLQATAIVVSCHMERNMQQMPQLSSLILCPPTLVGHWPHEIAKFVGSEQVSVIQYEGSPAARQGLQKQAATCDIVVMSYESVRADIEWVAQQQWLYCVLDEGHVIRNPKAKLTQAVKRIAAQHRLILSGTPIQNNVLELWALFDFLMPGFLGSHAAFNARYGKALAASRASKTGSAEAQAAQLAMEGLHKQVMPFVMRRTKDQVLKDLPPKIIQDVYVEPSALQQRLYEDFSASLASQQVASAVSADTSVESAASKAPHVFQALQYLRKLCSHPLLVLDGSVPQHAAAVAASGLAAGPADWGSTGSPLRALHHAPKLQALAELLQESGIMPDTSTPAEVKSEEDLLGSSGHRVLIFAQLRSYLDIVEADVLAPAGVSYLRLDGSVEPSARFSMVQRFNADPSIPVMLLTTHVGGLGLNLTAADMVIFLEHDWNPMKDLQAMDRAHRLGQTRTVNVYRLLTRGTLEERIMGLQRFKLDVANAVVNTENASLASMDTTQILELFAPPSEPCRQPQAKPIYSANGDACVETAVEASKSGKISSLQAVLDTVGNLWDEHQYAEDLSLEAFMAKLEPQ</sequence>
<comment type="subcellular location">
    <subcellularLocation>
        <location evidence="1">Nucleus</location>
    </subcellularLocation>
</comment>
<dbReference type="InterPro" id="IPR044972">
    <property type="entry name" value="Mot1"/>
</dbReference>
<feature type="region of interest" description="Disordered" evidence="10">
    <location>
        <begin position="219"/>
        <end position="248"/>
    </location>
</feature>
<keyword evidence="14" id="KW-1185">Reference proteome</keyword>
<comment type="caution">
    <text evidence="13">The sequence shown here is derived from an EMBL/GenBank/DDBJ whole genome shotgun (WGS) entry which is preliminary data.</text>
</comment>
<evidence type="ECO:0000259" key="11">
    <source>
        <dbReference type="PROSITE" id="PS51192"/>
    </source>
</evidence>
<dbReference type="Gene3D" id="3.40.50.10810">
    <property type="entry name" value="Tandem AAA-ATPase domain"/>
    <property type="match status" value="1"/>
</dbReference>
<dbReference type="PROSITE" id="PS50077">
    <property type="entry name" value="HEAT_REPEAT"/>
    <property type="match status" value="1"/>
</dbReference>
<dbReference type="InterPro" id="IPR038718">
    <property type="entry name" value="SNF2-like_sf"/>
</dbReference>
<dbReference type="InterPro" id="IPR000330">
    <property type="entry name" value="SNF2_N"/>
</dbReference>
<dbReference type="CDD" id="cd17999">
    <property type="entry name" value="DEXHc_Mot1"/>
    <property type="match status" value="1"/>
</dbReference>
<feature type="region of interest" description="Disordered" evidence="10">
    <location>
        <begin position="649"/>
        <end position="668"/>
    </location>
</feature>
<dbReference type="PROSITE" id="PS51192">
    <property type="entry name" value="HELICASE_ATP_BIND_1"/>
    <property type="match status" value="1"/>
</dbReference>
<dbReference type="SMART" id="SM00490">
    <property type="entry name" value="HELICc"/>
    <property type="match status" value="1"/>
</dbReference>
<evidence type="ECO:0000256" key="4">
    <source>
        <dbReference type="ARBA" id="ARBA00022801"/>
    </source>
</evidence>
<dbReference type="InterPro" id="IPR016024">
    <property type="entry name" value="ARM-type_fold"/>
</dbReference>
<dbReference type="InterPro" id="IPR001650">
    <property type="entry name" value="Helicase_C-like"/>
</dbReference>
<dbReference type="CDD" id="cd18793">
    <property type="entry name" value="SF2_C_SNF"/>
    <property type="match status" value="1"/>
</dbReference>
<keyword evidence="8" id="KW-0539">Nucleus</keyword>
<dbReference type="InterPro" id="IPR022707">
    <property type="entry name" value="Mot1_central_dom"/>
</dbReference>
<evidence type="ECO:0000313" key="13">
    <source>
        <dbReference type="EMBL" id="CAL5224969.1"/>
    </source>
</evidence>
<protein>
    <submittedName>
        <fullName evidence="13">G7743 protein</fullName>
    </submittedName>
</protein>
<evidence type="ECO:0000313" key="14">
    <source>
        <dbReference type="Proteomes" id="UP001497392"/>
    </source>
</evidence>
<evidence type="ECO:0000256" key="3">
    <source>
        <dbReference type="ARBA" id="ARBA00022741"/>
    </source>
</evidence>
<dbReference type="Gene3D" id="1.25.10.10">
    <property type="entry name" value="Leucine-rich Repeat Variant"/>
    <property type="match status" value="2"/>
</dbReference>
<dbReference type="PANTHER" id="PTHR36498">
    <property type="entry name" value="TATA-BINDING PROTEIN-ASSOCIATED FACTOR 172"/>
    <property type="match status" value="1"/>
</dbReference>
<dbReference type="Pfam" id="PF12054">
    <property type="entry name" value="DUF3535"/>
    <property type="match status" value="1"/>
</dbReference>
<dbReference type="SMART" id="SM00487">
    <property type="entry name" value="DEXDc"/>
    <property type="match status" value="1"/>
</dbReference>
<evidence type="ECO:0000256" key="2">
    <source>
        <dbReference type="ARBA" id="ARBA00022737"/>
    </source>
</evidence>
<keyword evidence="7" id="KW-0238">DNA-binding</keyword>
<evidence type="ECO:0000256" key="1">
    <source>
        <dbReference type="ARBA" id="ARBA00004123"/>
    </source>
</evidence>
<feature type="domain" description="Helicase ATP-binding" evidence="11">
    <location>
        <begin position="1235"/>
        <end position="1403"/>
    </location>
</feature>
<evidence type="ECO:0000256" key="9">
    <source>
        <dbReference type="PROSITE-ProRule" id="PRU00103"/>
    </source>
</evidence>
<dbReference type="InterPro" id="IPR021133">
    <property type="entry name" value="HEAT_type_2"/>
</dbReference>
<evidence type="ECO:0000256" key="7">
    <source>
        <dbReference type="ARBA" id="ARBA00023125"/>
    </source>
</evidence>